<dbReference type="GO" id="GO:0032259">
    <property type="term" value="P:methylation"/>
    <property type="evidence" value="ECO:0007669"/>
    <property type="project" value="UniProtKB-KW"/>
</dbReference>
<evidence type="ECO:0000256" key="5">
    <source>
        <dbReference type="ARBA" id="ARBA00022603"/>
    </source>
</evidence>
<keyword evidence="6" id="KW-0808">Transferase</keyword>
<dbReference type="GO" id="GO:0005634">
    <property type="term" value="C:nucleus"/>
    <property type="evidence" value="ECO:0007669"/>
    <property type="project" value="UniProtKB-SubCell"/>
</dbReference>
<dbReference type="InterPro" id="IPR019410">
    <property type="entry name" value="Methyltransf_16"/>
</dbReference>
<accession>A0A9W9PHW5</accession>
<protein>
    <recommendedName>
        <fullName evidence="3">protein-histidine N-methyltransferase</fullName>
        <ecNumber evidence="3">2.1.1.85</ecNumber>
    </recommendedName>
</protein>
<evidence type="ECO:0000256" key="7">
    <source>
        <dbReference type="ARBA" id="ARBA00022691"/>
    </source>
</evidence>
<evidence type="ECO:0000256" key="1">
    <source>
        <dbReference type="ARBA" id="ARBA00004123"/>
    </source>
</evidence>
<dbReference type="RefSeq" id="XP_058334425.1">
    <property type="nucleotide sequence ID" value="XM_058471284.1"/>
</dbReference>
<dbReference type="GO" id="GO:0018064">
    <property type="term" value="F:protein-L-histidine N-tele-methyltransferase activity"/>
    <property type="evidence" value="ECO:0007669"/>
    <property type="project" value="UniProtKB-EC"/>
</dbReference>
<keyword evidence="7" id="KW-0949">S-adenosyl-L-methionine</keyword>
<name>A0A9W9PHW5_9EURO</name>
<dbReference type="EMBL" id="JAPQKS010000002">
    <property type="protein sequence ID" value="KAJ5247004.1"/>
    <property type="molecule type" value="Genomic_DNA"/>
</dbReference>
<dbReference type="PANTHER" id="PTHR14614">
    <property type="entry name" value="HEPATOCELLULAR CARCINOMA-ASSOCIATED ANTIGEN"/>
    <property type="match status" value="1"/>
</dbReference>
<organism evidence="11 12">
    <name type="scientific">Penicillium chermesinum</name>
    <dbReference type="NCBI Taxonomy" id="63820"/>
    <lineage>
        <taxon>Eukaryota</taxon>
        <taxon>Fungi</taxon>
        <taxon>Dikarya</taxon>
        <taxon>Ascomycota</taxon>
        <taxon>Pezizomycotina</taxon>
        <taxon>Eurotiomycetes</taxon>
        <taxon>Eurotiomycetidae</taxon>
        <taxon>Eurotiales</taxon>
        <taxon>Aspergillaceae</taxon>
        <taxon>Penicillium</taxon>
    </lineage>
</organism>
<dbReference type="GeneID" id="83198587"/>
<dbReference type="EC" id="2.1.1.85" evidence="3"/>
<comment type="similarity">
    <text evidence="9">Belongs to the methyltransferase superfamily. METTL18 family.</text>
</comment>
<evidence type="ECO:0000256" key="4">
    <source>
        <dbReference type="ARBA" id="ARBA00022490"/>
    </source>
</evidence>
<dbReference type="Gene3D" id="3.40.50.150">
    <property type="entry name" value="Vaccinia Virus protein VP39"/>
    <property type="match status" value="1"/>
</dbReference>
<feature type="region of interest" description="Disordered" evidence="10">
    <location>
        <begin position="1"/>
        <end position="35"/>
    </location>
</feature>
<dbReference type="AlphaFoldDB" id="A0A9W9PHW5"/>
<keyword evidence="8" id="KW-0539">Nucleus</keyword>
<keyword evidence="4" id="KW-0963">Cytoplasm</keyword>
<dbReference type="InterPro" id="IPR029063">
    <property type="entry name" value="SAM-dependent_MTases_sf"/>
</dbReference>
<evidence type="ECO:0000256" key="10">
    <source>
        <dbReference type="SAM" id="MobiDB-lite"/>
    </source>
</evidence>
<dbReference type="Proteomes" id="UP001150941">
    <property type="component" value="Unassembled WGS sequence"/>
</dbReference>
<reference evidence="11" key="2">
    <citation type="journal article" date="2023" name="IMA Fungus">
        <title>Comparative genomic study of the Penicillium genus elucidates a diverse pangenome and 15 lateral gene transfer events.</title>
        <authorList>
            <person name="Petersen C."/>
            <person name="Sorensen T."/>
            <person name="Nielsen M.R."/>
            <person name="Sondergaard T.E."/>
            <person name="Sorensen J.L."/>
            <person name="Fitzpatrick D.A."/>
            <person name="Frisvad J.C."/>
            <person name="Nielsen K.L."/>
        </authorList>
    </citation>
    <scope>NUCLEOTIDE SEQUENCE</scope>
    <source>
        <strain evidence="11">IBT 19713</strain>
    </source>
</reference>
<dbReference type="PANTHER" id="PTHR14614:SF39">
    <property type="entry name" value="HISTIDINE PROTEIN METHYLTRANSFERASE 1 HOMOLOG"/>
    <property type="match status" value="1"/>
</dbReference>
<keyword evidence="12" id="KW-1185">Reference proteome</keyword>
<feature type="compositionally biased region" description="Polar residues" evidence="10">
    <location>
        <begin position="19"/>
        <end position="35"/>
    </location>
</feature>
<evidence type="ECO:0000256" key="3">
    <source>
        <dbReference type="ARBA" id="ARBA00012533"/>
    </source>
</evidence>
<sequence length="362" mass="39355">MAFSFGFSGDDIDIDDSETTSNVQNVQGPPARSNSLPELVKASRHSIDEWLSVLPSQISFNRLSIGSTPLVIARRELFDIRTQLMAEDNAGQDNAELISGLDEGDLKPNFYEGGFKTWECSLDLAKLVADEPLVNDVQTNLHIIELGAGTAVPTLTVLAKLLTRSEPTEASPTRKTLLTFADYNDSVLRLVTLPNIILTWYGSRTWPTAQVSMEGATQDQSEQELDITSELISEFKADLARRGITINFISGAWSPEFVDMVFSAQDSEYQTLLLASETIYSPSSLRAFSETLVSLLRGSGTASAKSRALIAAKKVYFGVGGGVDEFLSVLKDVSGDLEIQQKLDVQSEGVGRVVLGVKPPLL</sequence>
<evidence type="ECO:0000256" key="9">
    <source>
        <dbReference type="ARBA" id="ARBA00038126"/>
    </source>
</evidence>
<evidence type="ECO:0000256" key="8">
    <source>
        <dbReference type="ARBA" id="ARBA00023242"/>
    </source>
</evidence>
<keyword evidence="5" id="KW-0489">Methyltransferase</keyword>
<dbReference type="GO" id="GO:0005737">
    <property type="term" value="C:cytoplasm"/>
    <property type="evidence" value="ECO:0007669"/>
    <property type="project" value="UniProtKB-SubCell"/>
</dbReference>
<comment type="subcellular location">
    <subcellularLocation>
        <location evidence="2">Cytoplasm</location>
    </subcellularLocation>
    <subcellularLocation>
        <location evidence="1">Nucleus</location>
    </subcellularLocation>
</comment>
<reference evidence="11" key="1">
    <citation type="submission" date="2022-11" db="EMBL/GenBank/DDBJ databases">
        <authorList>
            <person name="Petersen C."/>
        </authorList>
    </citation>
    <scope>NUCLEOTIDE SEQUENCE</scope>
    <source>
        <strain evidence="11">IBT 19713</strain>
    </source>
</reference>
<comment type="caution">
    <text evidence="11">The sequence shown here is derived from an EMBL/GenBank/DDBJ whole genome shotgun (WGS) entry which is preliminary data.</text>
</comment>
<evidence type="ECO:0000313" key="12">
    <source>
        <dbReference type="Proteomes" id="UP001150941"/>
    </source>
</evidence>
<dbReference type="OrthoDB" id="1723750at2759"/>
<evidence type="ECO:0000313" key="11">
    <source>
        <dbReference type="EMBL" id="KAJ5247004.1"/>
    </source>
</evidence>
<evidence type="ECO:0000256" key="6">
    <source>
        <dbReference type="ARBA" id="ARBA00022679"/>
    </source>
</evidence>
<gene>
    <name evidence="11" type="ORF">N7468_001987</name>
</gene>
<evidence type="ECO:0000256" key="2">
    <source>
        <dbReference type="ARBA" id="ARBA00004496"/>
    </source>
</evidence>
<proteinExistence type="inferred from homology"/>